<gene>
    <name evidence="2" type="ORF">ABEG17_09680</name>
</gene>
<sequence>MSAQSWAVRWVVALAALEAAVTEGERLVEEGRVEEFRTVPVPVVATGLPPELADRARNLQDRLAALTERVAEAMTVTLREIEAAATERADRGGRNDRGPRAVRRQWQPSYVDARA</sequence>
<dbReference type="AlphaFoldDB" id="A0AAU7JZ74"/>
<reference evidence="2" key="1">
    <citation type="submission" date="2024-05" db="EMBL/GenBank/DDBJ databases">
        <authorList>
            <person name="Kim S."/>
            <person name="Heo J."/>
            <person name="Choi H."/>
            <person name="Choi Y."/>
            <person name="Kwon S.-W."/>
            <person name="Kim Y."/>
        </authorList>
    </citation>
    <scope>NUCLEOTIDE SEQUENCE</scope>
    <source>
        <strain evidence="2">KACC 23699</strain>
    </source>
</reference>
<feature type="compositionally biased region" description="Basic and acidic residues" evidence="1">
    <location>
        <begin position="84"/>
        <end position="99"/>
    </location>
</feature>
<accession>A0AAU7JZ74</accession>
<protein>
    <submittedName>
        <fullName evidence="2">Uncharacterized protein</fullName>
    </submittedName>
</protein>
<dbReference type="RefSeq" id="WP_406833080.1">
    <property type="nucleotide sequence ID" value="NZ_CP157483.1"/>
</dbReference>
<evidence type="ECO:0000256" key="1">
    <source>
        <dbReference type="SAM" id="MobiDB-lite"/>
    </source>
</evidence>
<feature type="region of interest" description="Disordered" evidence="1">
    <location>
        <begin position="84"/>
        <end position="115"/>
    </location>
</feature>
<evidence type="ECO:0000313" key="2">
    <source>
        <dbReference type="EMBL" id="XBO45578.1"/>
    </source>
</evidence>
<name>A0AAU7JZ74_9MICO</name>
<organism evidence="2">
    <name type="scientific">Pedococcus sp. KACC 23699</name>
    <dbReference type="NCBI Taxonomy" id="3149228"/>
    <lineage>
        <taxon>Bacteria</taxon>
        <taxon>Bacillati</taxon>
        <taxon>Actinomycetota</taxon>
        <taxon>Actinomycetes</taxon>
        <taxon>Micrococcales</taxon>
        <taxon>Intrasporangiaceae</taxon>
        <taxon>Pedococcus</taxon>
    </lineage>
</organism>
<dbReference type="EMBL" id="CP157483">
    <property type="protein sequence ID" value="XBO45578.1"/>
    <property type="molecule type" value="Genomic_DNA"/>
</dbReference>
<proteinExistence type="predicted"/>